<gene>
    <name evidence="1" type="ORF">MNBD_GAMMA25-993</name>
</gene>
<sequence>MKSTKLVKIYILIGFFSILQGCAFDISSLASNKGSYQNDVACIAIFTKISGMESVRSDSGTVARWNGMVRNTRKVMSDVYNTISAKRIDEDISNFIVWLDEHRTTSTSRTKSQPVGGYYTETTTIRESDYYWYLYIQENLPFCETRYYEKTKPYYDSLHQYTQ</sequence>
<name>A0A3B1BJ17_9ZZZZ</name>
<reference evidence="1" key="1">
    <citation type="submission" date="2018-06" db="EMBL/GenBank/DDBJ databases">
        <authorList>
            <person name="Zhirakovskaya E."/>
        </authorList>
    </citation>
    <scope>NUCLEOTIDE SEQUENCE</scope>
</reference>
<proteinExistence type="predicted"/>
<dbReference type="PROSITE" id="PS51257">
    <property type="entry name" value="PROKAR_LIPOPROTEIN"/>
    <property type="match status" value="1"/>
</dbReference>
<accession>A0A3B1BJ17</accession>
<dbReference type="AlphaFoldDB" id="A0A3B1BJ17"/>
<evidence type="ECO:0008006" key="2">
    <source>
        <dbReference type="Google" id="ProtNLM"/>
    </source>
</evidence>
<organism evidence="1">
    <name type="scientific">hydrothermal vent metagenome</name>
    <dbReference type="NCBI Taxonomy" id="652676"/>
    <lineage>
        <taxon>unclassified sequences</taxon>
        <taxon>metagenomes</taxon>
        <taxon>ecological metagenomes</taxon>
    </lineage>
</organism>
<evidence type="ECO:0000313" key="1">
    <source>
        <dbReference type="EMBL" id="VAX06215.1"/>
    </source>
</evidence>
<protein>
    <recommendedName>
        <fullName evidence="2">Lipoprotein</fullName>
    </recommendedName>
</protein>
<dbReference type="EMBL" id="UOFY01000007">
    <property type="protein sequence ID" value="VAX06215.1"/>
    <property type="molecule type" value="Genomic_DNA"/>
</dbReference>